<evidence type="ECO:0000313" key="1">
    <source>
        <dbReference type="EMBL" id="MBX40716.1"/>
    </source>
</evidence>
<dbReference type="EMBL" id="GGEC01060232">
    <property type="protein sequence ID" value="MBX40716.1"/>
    <property type="molecule type" value="Transcribed_RNA"/>
</dbReference>
<reference evidence="1" key="1">
    <citation type="submission" date="2018-02" db="EMBL/GenBank/DDBJ databases">
        <title>Rhizophora mucronata_Transcriptome.</title>
        <authorList>
            <person name="Meera S.P."/>
            <person name="Sreeshan A."/>
            <person name="Augustine A."/>
        </authorList>
    </citation>
    <scope>NUCLEOTIDE SEQUENCE</scope>
    <source>
        <tissue evidence="1">Leaf</tissue>
    </source>
</reference>
<proteinExistence type="predicted"/>
<sequence length="19" mass="2330">MRMYIGHKVLSQNFHLQVQ</sequence>
<organism evidence="1">
    <name type="scientific">Rhizophora mucronata</name>
    <name type="common">Asiatic mangrove</name>
    <dbReference type="NCBI Taxonomy" id="61149"/>
    <lineage>
        <taxon>Eukaryota</taxon>
        <taxon>Viridiplantae</taxon>
        <taxon>Streptophyta</taxon>
        <taxon>Embryophyta</taxon>
        <taxon>Tracheophyta</taxon>
        <taxon>Spermatophyta</taxon>
        <taxon>Magnoliopsida</taxon>
        <taxon>eudicotyledons</taxon>
        <taxon>Gunneridae</taxon>
        <taxon>Pentapetalae</taxon>
        <taxon>rosids</taxon>
        <taxon>fabids</taxon>
        <taxon>Malpighiales</taxon>
        <taxon>Rhizophoraceae</taxon>
        <taxon>Rhizophora</taxon>
    </lineage>
</organism>
<dbReference type="AlphaFoldDB" id="A0A2P2NE14"/>
<protein>
    <submittedName>
        <fullName evidence="1">Uncharacterized protein</fullName>
    </submittedName>
</protein>
<accession>A0A2P2NE14</accession>
<name>A0A2P2NE14_RHIMU</name>